<dbReference type="EMBL" id="MU863985">
    <property type="protein sequence ID" value="KAK4196438.1"/>
    <property type="molecule type" value="Genomic_DNA"/>
</dbReference>
<gene>
    <name evidence="3" type="ORF">QBC40DRAFT_183518</name>
</gene>
<feature type="coiled-coil region" evidence="1">
    <location>
        <begin position="168"/>
        <end position="294"/>
    </location>
</feature>
<name>A0AAN6XAF8_9PEZI</name>
<feature type="region of interest" description="Disordered" evidence="2">
    <location>
        <begin position="319"/>
        <end position="360"/>
    </location>
</feature>
<evidence type="ECO:0000313" key="4">
    <source>
        <dbReference type="Proteomes" id="UP001303160"/>
    </source>
</evidence>
<reference evidence="3" key="2">
    <citation type="submission" date="2023-05" db="EMBL/GenBank/DDBJ databases">
        <authorList>
            <consortium name="Lawrence Berkeley National Laboratory"/>
            <person name="Steindorff A."/>
            <person name="Hensen N."/>
            <person name="Bonometti L."/>
            <person name="Westerberg I."/>
            <person name="Brannstrom I.O."/>
            <person name="Guillou S."/>
            <person name="Cros-Aarteil S."/>
            <person name="Calhoun S."/>
            <person name="Haridas S."/>
            <person name="Kuo A."/>
            <person name="Mondo S."/>
            <person name="Pangilinan J."/>
            <person name="Riley R."/>
            <person name="Labutti K."/>
            <person name="Andreopoulos B."/>
            <person name="Lipzen A."/>
            <person name="Chen C."/>
            <person name="Yanf M."/>
            <person name="Daum C."/>
            <person name="Ng V."/>
            <person name="Clum A."/>
            <person name="Ohm R."/>
            <person name="Martin F."/>
            <person name="Silar P."/>
            <person name="Natvig D."/>
            <person name="Lalanne C."/>
            <person name="Gautier V."/>
            <person name="Ament-Velasquez S.L."/>
            <person name="Kruys A."/>
            <person name="Hutchinson M.I."/>
            <person name="Powell A.J."/>
            <person name="Barry K."/>
            <person name="Miller A.N."/>
            <person name="Grigoriev I.V."/>
            <person name="Debuchy R."/>
            <person name="Gladieux P."/>
            <person name="Thoren M.H."/>
            <person name="Johannesson H."/>
        </authorList>
    </citation>
    <scope>NUCLEOTIDE SEQUENCE</scope>
    <source>
        <strain evidence="3">CBS 315.58</strain>
    </source>
</reference>
<evidence type="ECO:0000256" key="2">
    <source>
        <dbReference type="SAM" id="MobiDB-lite"/>
    </source>
</evidence>
<proteinExistence type="predicted"/>
<feature type="compositionally biased region" description="Polar residues" evidence="2">
    <location>
        <begin position="346"/>
        <end position="360"/>
    </location>
</feature>
<keyword evidence="1" id="KW-0175">Coiled coil</keyword>
<dbReference type="Proteomes" id="UP001303160">
    <property type="component" value="Unassembled WGS sequence"/>
</dbReference>
<evidence type="ECO:0000256" key="1">
    <source>
        <dbReference type="SAM" id="Coils"/>
    </source>
</evidence>
<organism evidence="3 4">
    <name type="scientific">Triangularia verruculosa</name>
    <dbReference type="NCBI Taxonomy" id="2587418"/>
    <lineage>
        <taxon>Eukaryota</taxon>
        <taxon>Fungi</taxon>
        <taxon>Dikarya</taxon>
        <taxon>Ascomycota</taxon>
        <taxon>Pezizomycotina</taxon>
        <taxon>Sordariomycetes</taxon>
        <taxon>Sordariomycetidae</taxon>
        <taxon>Sordariales</taxon>
        <taxon>Podosporaceae</taxon>
        <taxon>Triangularia</taxon>
    </lineage>
</organism>
<protein>
    <submittedName>
        <fullName evidence="3">Uncharacterized protein</fullName>
    </submittedName>
</protein>
<sequence>MNQHANNLCPQLQDAYWVLSDPDERAVYDGQVFRSYQESLRSRTDSVAACLTAKSELDTAQEARLLALKDFEQHLQTELHSVGQIVAASGEPSLGLSLSDGVAYSGRALDQAKKTFQVADAQLREAQACMNAADRNLDENTTHYQTLRYEYTGKSEFGNIGPNLDSIWDTADDRIQSLSRELERTKAEIGMITLKQQEKELEAATAELRSVREELQRFKAANAAYAAREMEMRDTEVQLRATKAKLRTADDNLDTARAQLFDQEEMVQILKAENKRLKQAMADYVDNMSKIEDSIKKARHSTCLLPNDDKERSAFEEAIDADIKRHKRARTPTTQYDPRSPKRTRSQTATHANMNRQVNG</sequence>
<accession>A0AAN6XAF8</accession>
<keyword evidence="4" id="KW-1185">Reference proteome</keyword>
<dbReference type="AlphaFoldDB" id="A0AAN6XAF8"/>
<comment type="caution">
    <text evidence="3">The sequence shown here is derived from an EMBL/GenBank/DDBJ whole genome shotgun (WGS) entry which is preliminary data.</text>
</comment>
<reference evidence="3" key="1">
    <citation type="journal article" date="2023" name="Mol. Phylogenet. Evol.">
        <title>Genome-scale phylogeny and comparative genomics of the fungal order Sordariales.</title>
        <authorList>
            <person name="Hensen N."/>
            <person name="Bonometti L."/>
            <person name="Westerberg I."/>
            <person name="Brannstrom I.O."/>
            <person name="Guillou S."/>
            <person name="Cros-Aarteil S."/>
            <person name="Calhoun S."/>
            <person name="Haridas S."/>
            <person name="Kuo A."/>
            <person name="Mondo S."/>
            <person name="Pangilinan J."/>
            <person name="Riley R."/>
            <person name="LaButti K."/>
            <person name="Andreopoulos B."/>
            <person name="Lipzen A."/>
            <person name="Chen C."/>
            <person name="Yan M."/>
            <person name="Daum C."/>
            <person name="Ng V."/>
            <person name="Clum A."/>
            <person name="Steindorff A."/>
            <person name="Ohm R.A."/>
            <person name="Martin F."/>
            <person name="Silar P."/>
            <person name="Natvig D.O."/>
            <person name="Lalanne C."/>
            <person name="Gautier V."/>
            <person name="Ament-Velasquez S.L."/>
            <person name="Kruys A."/>
            <person name="Hutchinson M.I."/>
            <person name="Powell A.J."/>
            <person name="Barry K."/>
            <person name="Miller A.N."/>
            <person name="Grigoriev I.V."/>
            <person name="Debuchy R."/>
            <person name="Gladieux P."/>
            <person name="Hiltunen Thoren M."/>
            <person name="Johannesson H."/>
        </authorList>
    </citation>
    <scope>NUCLEOTIDE SEQUENCE</scope>
    <source>
        <strain evidence="3">CBS 315.58</strain>
    </source>
</reference>
<evidence type="ECO:0000313" key="3">
    <source>
        <dbReference type="EMBL" id="KAK4196438.1"/>
    </source>
</evidence>